<dbReference type="InterPro" id="IPR009057">
    <property type="entry name" value="Homeodomain-like_sf"/>
</dbReference>
<dbReference type="GO" id="GO:0045892">
    <property type="term" value="P:negative regulation of DNA-templated transcription"/>
    <property type="evidence" value="ECO:0007669"/>
    <property type="project" value="InterPro"/>
</dbReference>
<keyword evidence="1" id="KW-0805">Transcription regulation</keyword>
<protein>
    <submittedName>
        <fullName evidence="7">Transcriptional regulator, TetR family</fullName>
    </submittedName>
</protein>
<dbReference type="PROSITE" id="PS50977">
    <property type="entry name" value="HTH_TETR_2"/>
    <property type="match status" value="1"/>
</dbReference>
<evidence type="ECO:0000259" key="6">
    <source>
        <dbReference type="PROSITE" id="PS50977"/>
    </source>
</evidence>
<sequence>MSNEPVWDRPEPPSKPSPTPLSRDLIVGAAIRLADEGGLDEVSIRKVAAALGAGPMRLYGYVETKDELLDLMVDEVYGEITLPEPGTDWRAALTRIAHGIRAAAKRHPWLVDLLGGRPHRGPNSLTHIEATLATLDGRPEFPTIDHVLGAVGTVMAYVHGAVRNEIAEAREEQASGMTEEQWQAASGPYMRKVLATGRFPRLAKVMFEAEHTNAAAWFDTGLDYVLNGIAATTRSPGWRPGGSATAPSAPSTAPAGP</sequence>
<evidence type="ECO:0000256" key="1">
    <source>
        <dbReference type="ARBA" id="ARBA00023015"/>
    </source>
</evidence>
<evidence type="ECO:0000256" key="3">
    <source>
        <dbReference type="ARBA" id="ARBA00023163"/>
    </source>
</evidence>
<feature type="compositionally biased region" description="Basic and acidic residues" evidence="5">
    <location>
        <begin position="1"/>
        <end position="12"/>
    </location>
</feature>
<dbReference type="Proteomes" id="UP000199503">
    <property type="component" value="Unassembled WGS sequence"/>
</dbReference>
<dbReference type="InterPro" id="IPR001647">
    <property type="entry name" value="HTH_TetR"/>
</dbReference>
<feature type="region of interest" description="Disordered" evidence="5">
    <location>
        <begin position="1"/>
        <end position="21"/>
    </location>
</feature>
<dbReference type="Gene3D" id="1.10.10.60">
    <property type="entry name" value="Homeodomain-like"/>
    <property type="match status" value="1"/>
</dbReference>
<dbReference type="AlphaFoldDB" id="A0A1H9AT94"/>
<reference evidence="8" key="1">
    <citation type="submission" date="2016-10" db="EMBL/GenBank/DDBJ databases">
        <authorList>
            <person name="Varghese N."/>
            <person name="Submissions S."/>
        </authorList>
    </citation>
    <scope>NUCLEOTIDE SEQUENCE [LARGE SCALE GENOMIC DNA]</scope>
    <source>
        <strain evidence="8">DSM 44437</strain>
    </source>
</reference>
<dbReference type="InterPro" id="IPR004111">
    <property type="entry name" value="Repressor_TetR_C"/>
</dbReference>
<dbReference type="GO" id="GO:0000976">
    <property type="term" value="F:transcription cis-regulatory region binding"/>
    <property type="evidence" value="ECO:0007669"/>
    <property type="project" value="TreeGrafter"/>
</dbReference>
<dbReference type="OrthoDB" id="2570341at2"/>
<evidence type="ECO:0000313" key="7">
    <source>
        <dbReference type="EMBL" id="SEP79697.1"/>
    </source>
</evidence>
<organism evidence="7 8">
    <name type="scientific">Lentzea albida</name>
    <dbReference type="NCBI Taxonomy" id="65499"/>
    <lineage>
        <taxon>Bacteria</taxon>
        <taxon>Bacillati</taxon>
        <taxon>Actinomycetota</taxon>
        <taxon>Actinomycetes</taxon>
        <taxon>Pseudonocardiales</taxon>
        <taxon>Pseudonocardiaceae</taxon>
        <taxon>Lentzea</taxon>
    </lineage>
</organism>
<keyword evidence="3" id="KW-0804">Transcription</keyword>
<dbReference type="Pfam" id="PF02909">
    <property type="entry name" value="TetR_C_1"/>
    <property type="match status" value="1"/>
</dbReference>
<accession>A0A1H9AT94</accession>
<keyword evidence="2 4" id="KW-0238">DNA-binding</keyword>
<feature type="compositionally biased region" description="Low complexity" evidence="5">
    <location>
        <begin position="241"/>
        <end position="257"/>
    </location>
</feature>
<dbReference type="Pfam" id="PF00440">
    <property type="entry name" value="TetR_N"/>
    <property type="match status" value="1"/>
</dbReference>
<feature type="DNA-binding region" description="H-T-H motif" evidence="4">
    <location>
        <begin position="43"/>
        <end position="62"/>
    </location>
</feature>
<keyword evidence="8" id="KW-1185">Reference proteome</keyword>
<dbReference type="SUPFAM" id="SSF48498">
    <property type="entry name" value="Tetracyclin repressor-like, C-terminal domain"/>
    <property type="match status" value="1"/>
</dbReference>
<evidence type="ECO:0000256" key="2">
    <source>
        <dbReference type="ARBA" id="ARBA00023125"/>
    </source>
</evidence>
<feature type="region of interest" description="Disordered" evidence="5">
    <location>
        <begin position="235"/>
        <end position="257"/>
    </location>
</feature>
<dbReference type="GO" id="GO:0003700">
    <property type="term" value="F:DNA-binding transcription factor activity"/>
    <property type="evidence" value="ECO:0007669"/>
    <property type="project" value="TreeGrafter"/>
</dbReference>
<dbReference type="STRING" id="65499.SAMN04488000_101276"/>
<dbReference type="InterPro" id="IPR036271">
    <property type="entry name" value="Tet_transcr_reg_TetR-rel_C_sf"/>
</dbReference>
<evidence type="ECO:0000256" key="5">
    <source>
        <dbReference type="SAM" id="MobiDB-lite"/>
    </source>
</evidence>
<gene>
    <name evidence="7" type="ORF">SAMN04488000_101276</name>
</gene>
<evidence type="ECO:0000256" key="4">
    <source>
        <dbReference type="PROSITE-ProRule" id="PRU00335"/>
    </source>
</evidence>
<proteinExistence type="predicted"/>
<dbReference type="InterPro" id="IPR050109">
    <property type="entry name" value="HTH-type_TetR-like_transc_reg"/>
</dbReference>
<dbReference type="SUPFAM" id="SSF46689">
    <property type="entry name" value="Homeodomain-like"/>
    <property type="match status" value="1"/>
</dbReference>
<dbReference type="PANTHER" id="PTHR30055:SF151">
    <property type="entry name" value="TRANSCRIPTIONAL REGULATORY PROTEIN"/>
    <property type="match status" value="1"/>
</dbReference>
<dbReference type="RefSeq" id="WP_089908130.1">
    <property type="nucleotide sequence ID" value="NZ_FOFV01000001.1"/>
</dbReference>
<name>A0A1H9AT94_9PSEU</name>
<feature type="domain" description="HTH tetR-type" evidence="6">
    <location>
        <begin position="20"/>
        <end position="80"/>
    </location>
</feature>
<dbReference type="PANTHER" id="PTHR30055">
    <property type="entry name" value="HTH-TYPE TRANSCRIPTIONAL REGULATOR RUTR"/>
    <property type="match status" value="1"/>
</dbReference>
<evidence type="ECO:0000313" key="8">
    <source>
        <dbReference type="Proteomes" id="UP000199503"/>
    </source>
</evidence>
<dbReference type="Gene3D" id="1.10.357.10">
    <property type="entry name" value="Tetracycline Repressor, domain 2"/>
    <property type="match status" value="1"/>
</dbReference>
<dbReference type="EMBL" id="FOFV01000001">
    <property type="protein sequence ID" value="SEP79697.1"/>
    <property type="molecule type" value="Genomic_DNA"/>
</dbReference>